<dbReference type="OMA" id="AATQILW"/>
<evidence type="ECO:0000256" key="6">
    <source>
        <dbReference type="RuleBase" id="RU280813"/>
    </source>
</evidence>
<dbReference type="HOGENOM" id="CLU_061253_1_0_1"/>
<dbReference type="GO" id="GO:0004888">
    <property type="term" value="F:transmembrane signaling receptor activity"/>
    <property type="evidence" value="ECO:0007669"/>
    <property type="project" value="InterPro"/>
</dbReference>
<reference evidence="7 8" key="2">
    <citation type="journal article" date="2011" name="PLoS Genet.">
        <title>Caenorhabditis briggsae recombinant inbred line genotypes reveal inter-strain incompatibility and the evolution of recombination.</title>
        <authorList>
            <person name="Ross J.A."/>
            <person name="Koboldt D.C."/>
            <person name="Staisch J.E."/>
            <person name="Chamberlin H.M."/>
            <person name="Gupta B.P."/>
            <person name="Miller R.D."/>
            <person name="Baird S.E."/>
            <person name="Haag E.S."/>
        </authorList>
    </citation>
    <scope>NUCLEOTIDE SEQUENCE [LARGE SCALE GENOMIC DNA]</scope>
    <source>
        <strain evidence="7 8">AF16</strain>
    </source>
</reference>
<dbReference type="InParanoid" id="A8XZ41"/>
<dbReference type="InterPro" id="IPR051119">
    <property type="entry name" value="Nematode_SR-like"/>
</dbReference>
<feature type="transmembrane region" description="Helical" evidence="6">
    <location>
        <begin position="63"/>
        <end position="84"/>
    </location>
</feature>
<evidence type="ECO:0000256" key="4">
    <source>
        <dbReference type="ARBA" id="ARBA00022989"/>
    </source>
</evidence>
<dbReference type="EMBL" id="HE600928">
    <property type="protein sequence ID" value="CAP37908.1"/>
    <property type="molecule type" value="Genomic_DNA"/>
</dbReference>
<feature type="transmembrane region" description="Helical" evidence="6">
    <location>
        <begin position="266"/>
        <end position="289"/>
    </location>
</feature>
<keyword evidence="5 6" id="KW-0472">Membrane</keyword>
<name>A8XZ41_CAEBR</name>
<evidence type="ECO:0000256" key="2">
    <source>
        <dbReference type="ARBA" id="ARBA00005692"/>
    </source>
</evidence>
<organism evidence="7 8">
    <name type="scientific">Caenorhabditis briggsae</name>
    <dbReference type="NCBI Taxonomy" id="6238"/>
    <lineage>
        <taxon>Eukaryota</taxon>
        <taxon>Metazoa</taxon>
        <taxon>Ecdysozoa</taxon>
        <taxon>Nematoda</taxon>
        <taxon>Chromadorea</taxon>
        <taxon>Rhabditida</taxon>
        <taxon>Rhabditina</taxon>
        <taxon>Rhabditomorpha</taxon>
        <taxon>Rhabditoidea</taxon>
        <taxon>Rhabditidae</taxon>
        <taxon>Peloderinae</taxon>
        <taxon>Caenorhabditis</taxon>
    </lineage>
</organism>
<evidence type="ECO:0000313" key="8">
    <source>
        <dbReference type="Proteomes" id="UP000008549"/>
    </source>
</evidence>
<dbReference type="eggNOG" id="ENOG502TJEG">
    <property type="taxonomic scope" value="Eukaryota"/>
</dbReference>
<comment type="subcellular location">
    <subcellularLocation>
        <location evidence="1">Membrane</location>
        <topology evidence="1">Multi-pass membrane protein</topology>
    </subcellularLocation>
</comment>
<keyword evidence="4 6" id="KW-1133">Transmembrane helix</keyword>
<feature type="transmembrane region" description="Helical" evidence="6">
    <location>
        <begin position="237"/>
        <end position="260"/>
    </location>
</feature>
<evidence type="ECO:0000256" key="5">
    <source>
        <dbReference type="ARBA" id="ARBA00023136"/>
    </source>
</evidence>
<comment type="similarity">
    <text evidence="2 6">Belongs to the nematode receptor-like protein srg family.</text>
</comment>
<dbReference type="GO" id="GO:0007606">
    <property type="term" value="P:sensory perception of chemical stimulus"/>
    <property type="evidence" value="ECO:0007669"/>
    <property type="project" value="UniProtKB-UniRule"/>
</dbReference>
<keyword evidence="8" id="KW-1185">Reference proteome</keyword>
<dbReference type="KEGG" id="cbr:CBG_20988"/>
<dbReference type="RefSeq" id="XP_002631775.1">
    <property type="nucleotide sequence ID" value="XM_002631729.1"/>
</dbReference>
<dbReference type="InterPro" id="IPR000609">
    <property type="entry name" value="7TM_GPCR_serpentine_rcpt_Srg"/>
</dbReference>
<dbReference type="WormBase" id="CBG20988">
    <property type="protein sequence ID" value="CBP48837"/>
    <property type="gene ID" value="WBGene00039879"/>
</dbReference>
<proteinExistence type="inferred from homology"/>
<sequence>MSNFSVFTDPIPFECNSYLYNDFIEISKYLMTCIYLSIGLILHIWLLKIILFTQKAHFKDSTFFQLFVMDSIASSILILAEIFFDRLFMYVPPLCGIIGPIFWHPSYICKFVYLTTIHARFTKSVAQIFMVLNRMSCVLNPIGYNQMWKRILPTVRILVIILPFGGSWNVWISRIVLKAVYGGFVLSYIRNVEWAPLSIFQSTYILVALAFTVICTTVTLCKMLVLPERLKATEKSLCFTSIFISITFLLVAATQILWITCCVSDILYALQYLAFDSFTVGSAVIVIAVNKQLRASIYPWKVSERSNSIIVSVFPN</sequence>
<evidence type="ECO:0000313" key="9">
    <source>
        <dbReference type="WormBase" id="CBG20988"/>
    </source>
</evidence>
<evidence type="ECO:0000256" key="3">
    <source>
        <dbReference type="ARBA" id="ARBA00022692"/>
    </source>
</evidence>
<dbReference type="Proteomes" id="UP000008549">
    <property type="component" value="Unassembled WGS sequence"/>
</dbReference>
<protein>
    <recommendedName>
        <fullName evidence="6">Serpentine receptor class gamma</fullName>
    </recommendedName>
</protein>
<dbReference type="CTD" id="8573774"/>
<feature type="transmembrane region" description="Helical" evidence="6">
    <location>
        <begin position="204"/>
        <end position="225"/>
    </location>
</feature>
<evidence type="ECO:0000313" key="7">
    <source>
        <dbReference type="EMBL" id="CAP37908.1"/>
    </source>
</evidence>
<dbReference type="PANTHER" id="PTHR31627:SF12">
    <property type="entry name" value="SERPENTINE RECEPTOR CLASS GAMMA-11-RELATED"/>
    <property type="match status" value="1"/>
</dbReference>
<reference evidence="7 8" key="1">
    <citation type="journal article" date="2003" name="PLoS Biol.">
        <title>The genome sequence of Caenorhabditis briggsae: a platform for comparative genomics.</title>
        <authorList>
            <person name="Stein L.D."/>
            <person name="Bao Z."/>
            <person name="Blasiar D."/>
            <person name="Blumenthal T."/>
            <person name="Brent M.R."/>
            <person name="Chen N."/>
            <person name="Chinwalla A."/>
            <person name="Clarke L."/>
            <person name="Clee C."/>
            <person name="Coghlan A."/>
            <person name="Coulson A."/>
            <person name="D'Eustachio P."/>
            <person name="Fitch D.H."/>
            <person name="Fulton L.A."/>
            <person name="Fulton R.E."/>
            <person name="Griffiths-Jones S."/>
            <person name="Harris T.W."/>
            <person name="Hillier L.W."/>
            <person name="Kamath R."/>
            <person name="Kuwabara P.E."/>
            <person name="Mardis E.R."/>
            <person name="Marra M.A."/>
            <person name="Miner T.L."/>
            <person name="Minx P."/>
            <person name="Mullikin J.C."/>
            <person name="Plumb R.W."/>
            <person name="Rogers J."/>
            <person name="Schein J.E."/>
            <person name="Sohrmann M."/>
            <person name="Spieth J."/>
            <person name="Stajich J.E."/>
            <person name="Wei C."/>
            <person name="Willey D."/>
            <person name="Wilson R.K."/>
            <person name="Durbin R."/>
            <person name="Waterston R.H."/>
        </authorList>
    </citation>
    <scope>NUCLEOTIDE SEQUENCE [LARGE SCALE GENOMIC DNA]</scope>
    <source>
        <strain evidence="7 8">AF16</strain>
    </source>
</reference>
<feature type="transmembrane region" description="Helical" evidence="6">
    <location>
        <begin position="29"/>
        <end position="51"/>
    </location>
</feature>
<dbReference type="GeneID" id="8573774"/>
<dbReference type="Pfam" id="PF02118">
    <property type="entry name" value="Srg"/>
    <property type="match status" value="1"/>
</dbReference>
<evidence type="ECO:0000256" key="1">
    <source>
        <dbReference type="ARBA" id="ARBA00004141"/>
    </source>
</evidence>
<dbReference type="PANTHER" id="PTHR31627">
    <property type="entry name" value="SERPENTINE RECEPTOR CLASS GAMMA-RELATED"/>
    <property type="match status" value="1"/>
</dbReference>
<accession>A8XZ41</accession>
<keyword evidence="3 6" id="KW-0812">Transmembrane</keyword>
<dbReference type="AlphaFoldDB" id="A8XZ41"/>
<dbReference type="GO" id="GO:0016020">
    <property type="term" value="C:membrane"/>
    <property type="evidence" value="ECO:0007669"/>
    <property type="project" value="UniProtKB-SubCell"/>
</dbReference>
<dbReference type="PRINTS" id="PR00698">
    <property type="entry name" value="TMPROTEINSRG"/>
</dbReference>
<gene>
    <name evidence="7 9" type="ORF">CBG20988</name>
    <name evidence="7" type="ORF">CBG_20988</name>
</gene>
<feature type="transmembrane region" description="Helical" evidence="6">
    <location>
        <begin position="90"/>
        <end position="113"/>
    </location>
</feature>
<feature type="transmembrane region" description="Helical" evidence="6">
    <location>
        <begin position="157"/>
        <end position="184"/>
    </location>
</feature>